<accession>A0ABY9ITC6</accession>
<feature type="transmembrane region" description="Helical" evidence="2">
    <location>
        <begin position="263"/>
        <end position="284"/>
    </location>
</feature>
<sequence>MGIRMWCETWDVRRARTAVLVAAAVGLLTRTLIAANVPGPADVRFFQGFAQAVAAHGPIRIYEQQLPGLPVYNHPPLAGWMLLGLNGISEFGISFATLIRWPASLADFLCALLVFEIVRRRATLRTAVLCGTGVAISPVLIATSGYHGNTDAVAVMFALAAAHLLADRRSPLAAGAAAALSISVKFIPVVVVPALLVAALRGGRPVLVRFAAGFAAVFALVWGPVLATVPQDLQRNVLEYAGGSYRFWGLVRFADVSGLPESVITFMQGGGHFLFVLLCVAAGARLAWLRPAQLPGVVAATLGLLLLLSTASGLQYLTWAAAGMFVLGAWEGLAFNAVLGLTAVLGYSGRSAVRWSEPVLYLGAAGWIVLAAGLATGVHRLLATWPGEDPSGRTGRARLSAPRTSQPSGSAVT</sequence>
<evidence type="ECO:0000259" key="3">
    <source>
        <dbReference type="Pfam" id="PF13231"/>
    </source>
</evidence>
<keyword evidence="4" id="KW-0328">Glycosyltransferase</keyword>
<feature type="transmembrane region" description="Helical" evidence="2">
    <location>
        <begin position="359"/>
        <end position="382"/>
    </location>
</feature>
<gene>
    <name evidence="4" type="ORF">P8A19_26030</name>
</gene>
<evidence type="ECO:0000256" key="1">
    <source>
        <dbReference type="SAM" id="MobiDB-lite"/>
    </source>
</evidence>
<organism evidence="4 5">
    <name type="scientific">Streptomyces poriferorum</name>
    <dbReference type="NCBI Taxonomy" id="2798799"/>
    <lineage>
        <taxon>Bacteria</taxon>
        <taxon>Bacillati</taxon>
        <taxon>Actinomycetota</taxon>
        <taxon>Actinomycetes</taxon>
        <taxon>Kitasatosporales</taxon>
        <taxon>Streptomycetaceae</taxon>
        <taxon>Streptomyces</taxon>
    </lineage>
</organism>
<feature type="transmembrane region" description="Helical" evidence="2">
    <location>
        <begin position="323"/>
        <end position="347"/>
    </location>
</feature>
<dbReference type="EC" id="2.4.-.-" evidence="4"/>
<feature type="compositionally biased region" description="Polar residues" evidence="1">
    <location>
        <begin position="402"/>
        <end position="413"/>
    </location>
</feature>
<dbReference type="InterPro" id="IPR038731">
    <property type="entry name" value="RgtA/B/C-like"/>
</dbReference>
<feature type="transmembrane region" description="Helical" evidence="2">
    <location>
        <begin position="296"/>
        <end position="317"/>
    </location>
</feature>
<name>A0ABY9ITC6_9ACTN</name>
<keyword evidence="2" id="KW-1133">Transmembrane helix</keyword>
<feature type="transmembrane region" description="Helical" evidence="2">
    <location>
        <begin position="127"/>
        <end position="146"/>
    </location>
</feature>
<evidence type="ECO:0000256" key="2">
    <source>
        <dbReference type="SAM" id="Phobius"/>
    </source>
</evidence>
<dbReference type="Proteomes" id="UP001235744">
    <property type="component" value="Chromosome"/>
</dbReference>
<feature type="region of interest" description="Disordered" evidence="1">
    <location>
        <begin position="389"/>
        <end position="413"/>
    </location>
</feature>
<dbReference type="EMBL" id="CP120988">
    <property type="protein sequence ID" value="WLQ58672.1"/>
    <property type="molecule type" value="Genomic_DNA"/>
</dbReference>
<protein>
    <submittedName>
        <fullName evidence="4">Glycosyltransferase family 39 protein</fullName>
        <ecNumber evidence="4">2.4.-.-</ecNumber>
    </submittedName>
</protein>
<feature type="domain" description="Glycosyltransferase RgtA/B/C/D-like" evidence="3">
    <location>
        <begin position="73"/>
        <end position="221"/>
    </location>
</feature>
<evidence type="ECO:0000313" key="5">
    <source>
        <dbReference type="Proteomes" id="UP001235744"/>
    </source>
</evidence>
<feature type="transmembrane region" description="Helical" evidence="2">
    <location>
        <begin position="206"/>
        <end position="227"/>
    </location>
</feature>
<keyword evidence="2" id="KW-0812">Transmembrane</keyword>
<keyword evidence="2" id="KW-0472">Membrane</keyword>
<dbReference type="Pfam" id="PF13231">
    <property type="entry name" value="PMT_2"/>
    <property type="match status" value="1"/>
</dbReference>
<keyword evidence="5" id="KW-1185">Reference proteome</keyword>
<reference evidence="4 5" key="1">
    <citation type="submission" date="2023-03" db="EMBL/GenBank/DDBJ databases">
        <title>Isolation and description of six Streptomyces strains from soil environments, able to metabolize different microbial glucans.</title>
        <authorList>
            <person name="Widen T."/>
            <person name="Larsbrink J."/>
        </authorList>
    </citation>
    <scope>NUCLEOTIDE SEQUENCE [LARGE SCALE GENOMIC DNA]</scope>
    <source>
        <strain evidence="4 5">Alt2</strain>
    </source>
</reference>
<evidence type="ECO:0000313" key="4">
    <source>
        <dbReference type="EMBL" id="WLQ58672.1"/>
    </source>
</evidence>
<feature type="transmembrane region" description="Helical" evidence="2">
    <location>
        <begin position="172"/>
        <end position="199"/>
    </location>
</feature>
<proteinExistence type="predicted"/>
<keyword evidence="4" id="KW-0808">Transferase</keyword>
<dbReference type="GO" id="GO:0016757">
    <property type="term" value="F:glycosyltransferase activity"/>
    <property type="evidence" value="ECO:0007669"/>
    <property type="project" value="UniProtKB-KW"/>
</dbReference>